<keyword evidence="4 12" id="KW-0663">Pyridoxal phosphate</keyword>
<comment type="pathway">
    <text evidence="7">Cofactor biosynthesis; tetrahydrofolate biosynthesis; 4-aminobenzoate from chorismate: step 2/2.</text>
</comment>
<comment type="subunit">
    <text evidence="3">Homodimer.</text>
</comment>
<dbReference type="Gene3D" id="3.20.10.10">
    <property type="entry name" value="D-amino Acid Aminotransferase, subunit A, domain 2"/>
    <property type="match status" value="1"/>
</dbReference>
<dbReference type="Proteomes" id="UP000815846">
    <property type="component" value="Unassembled WGS sequence"/>
</dbReference>
<comment type="catalytic activity">
    <reaction evidence="9">
        <text>4-amino-4-deoxychorismate = 4-aminobenzoate + pyruvate + H(+)</text>
        <dbReference type="Rhea" id="RHEA:16201"/>
        <dbReference type="ChEBI" id="CHEBI:15361"/>
        <dbReference type="ChEBI" id="CHEBI:15378"/>
        <dbReference type="ChEBI" id="CHEBI:17836"/>
        <dbReference type="ChEBI" id="CHEBI:58406"/>
        <dbReference type="EC" id="4.1.3.38"/>
    </reaction>
</comment>
<dbReference type="PANTHER" id="PTHR42743:SF2">
    <property type="entry name" value="AMINODEOXYCHORISMATE LYASE"/>
    <property type="match status" value="1"/>
</dbReference>
<keyword evidence="6 13" id="KW-0456">Lyase</keyword>
<evidence type="ECO:0000256" key="5">
    <source>
        <dbReference type="ARBA" id="ARBA00022909"/>
    </source>
</evidence>
<dbReference type="EC" id="4.1.3.38" evidence="8 10"/>
<comment type="cofactor">
    <cofactor evidence="1 12">
        <name>pyridoxal 5'-phosphate</name>
        <dbReference type="ChEBI" id="CHEBI:597326"/>
    </cofactor>
</comment>
<evidence type="ECO:0000256" key="7">
    <source>
        <dbReference type="ARBA" id="ARBA00035633"/>
    </source>
</evidence>
<dbReference type="InterPro" id="IPR001544">
    <property type="entry name" value="Aminotrans_IV"/>
</dbReference>
<evidence type="ECO:0000256" key="12">
    <source>
        <dbReference type="RuleBase" id="RU004516"/>
    </source>
</evidence>
<evidence type="ECO:0000256" key="6">
    <source>
        <dbReference type="ARBA" id="ARBA00023239"/>
    </source>
</evidence>
<protein>
    <recommendedName>
        <fullName evidence="8 10">Aminodeoxychorismate lyase</fullName>
        <ecNumber evidence="8 10">4.1.3.38</ecNumber>
    </recommendedName>
</protein>
<dbReference type="NCBIfam" id="TIGR03461">
    <property type="entry name" value="pabC_Proteo"/>
    <property type="match status" value="1"/>
</dbReference>
<comment type="caution">
    <text evidence="13">The sequence shown here is derived from an EMBL/GenBank/DDBJ whole genome shotgun (WGS) entry which is preliminary data.</text>
</comment>
<dbReference type="GO" id="GO:0008696">
    <property type="term" value="F:4-amino-4-deoxychorismate lyase activity"/>
    <property type="evidence" value="ECO:0007669"/>
    <property type="project" value="UniProtKB-EC"/>
</dbReference>
<evidence type="ECO:0000256" key="8">
    <source>
        <dbReference type="ARBA" id="ARBA00035676"/>
    </source>
</evidence>
<evidence type="ECO:0000256" key="9">
    <source>
        <dbReference type="ARBA" id="ARBA00049529"/>
    </source>
</evidence>
<name>A0ABY3N0M4_9GAMM</name>
<dbReference type="PROSITE" id="PS00770">
    <property type="entry name" value="AA_TRANSFER_CLASS_4"/>
    <property type="match status" value="1"/>
</dbReference>
<evidence type="ECO:0000313" key="14">
    <source>
        <dbReference type="Proteomes" id="UP000815846"/>
    </source>
</evidence>
<gene>
    <name evidence="13" type="primary">pabC</name>
    <name evidence="13" type="ORF">CWS31_003130</name>
</gene>
<keyword evidence="5" id="KW-0289">Folate biosynthesis</keyword>
<dbReference type="NCBIfam" id="NF004761">
    <property type="entry name" value="PRK06092.1"/>
    <property type="match status" value="1"/>
</dbReference>
<proteinExistence type="inferred from homology"/>
<dbReference type="SUPFAM" id="SSF56752">
    <property type="entry name" value="D-aminoacid aminotransferase-like PLP-dependent enzymes"/>
    <property type="match status" value="1"/>
</dbReference>
<evidence type="ECO:0000256" key="2">
    <source>
        <dbReference type="ARBA" id="ARBA00009320"/>
    </source>
</evidence>
<dbReference type="EMBL" id="PJAI02000002">
    <property type="protein sequence ID" value="TYK66792.1"/>
    <property type="molecule type" value="Genomic_DNA"/>
</dbReference>
<evidence type="ECO:0000256" key="10">
    <source>
        <dbReference type="NCBIfam" id="TIGR03461"/>
    </source>
</evidence>
<dbReference type="InterPro" id="IPR043132">
    <property type="entry name" value="BCAT-like_C"/>
</dbReference>
<accession>A0ABY3N0M4</accession>
<comment type="similarity">
    <text evidence="2 11">Belongs to the class-IV pyridoxal-phosphate-dependent aminotransferase family.</text>
</comment>
<sequence length="268" mass="29954">MNYCSVNGQQQTEIAILDRGLAYGDGIFTTAKIEQGKIVLLEKHIERLIEGCYKLKIHLPNHVNLTEQLKSVAQGYTKAVLKVMITAGSGGRGYSRLGLDNNDTNIIIVISDFPHHYNQMAKAGITLGISKQQLSTSTMLCGLKHLNRLEQVLLKAEVDDRHEDDLIVTNAYGYVIEAISSNFFYYLDGQLCTPELLTSGVDGIIRQTIITHNPQINIRKTQLEELEQAQSMFICNALMGIIPVKTYNNHQLTHTPVVMLQQQMQGLI</sequence>
<dbReference type="InterPro" id="IPR050571">
    <property type="entry name" value="Class-IV_PLP-Dep_Aminotrnsfr"/>
</dbReference>
<dbReference type="PANTHER" id="PTHR42743">
    <property type="entry name" value="AMINO-ACID AMINOTRANSFERASE"/>
    <property type="match status" value="1"/>
</dbReference>
<evidence type="ECO:0000256" key="11">
    <source>
        <dbReference type="RuleBase" id="RU004106"/>
    </source>
</evidence>
<evidence type="ECO:0000256" key="1">
    <source>
        <dbReference type="ARBA" id="ARBA00001933"/>
    </source>
</evidence>
<dbReference type="InterPro" id="IPR036038">
    <property type="entry name" value="Aminotransferase-like"/>
</dbReference>
<dbReference type="Pfam" id="PF01063">
    <property type="entry name" value="Aminotran_4"/>
    <property type="match status" value="1"/>
</dbReference>
<organism evidence="13 14">
    <name type="scientific">Colwellia echini</name>
    <dbReference type="NCBI Taxonomy" id="1982103"/>
    <lineage>
        <taxon>Bacteria</taxon>
        <taxon>Pseudomonadati</taxon>
        <taxon>Pseudomonadota</taxon>
        <taxon>Gammaproteobacteria</taxon>
        <taxon>Alteromonadales</taxon>
        <taxon>Colwelliaceae</taxon>
        <taxon>Colwellia</taxon>
    </lineage>
</organism>
<reference evidence="13 14" key="1">
    <citation type="submission" date="2019-08" db="EMBL/GenBank/DDBJ databases">
        <title>Microbe sample from Colwellia echini.</title>
        <authorList>
            <person name="Christiansen L."/>
            <person name="Pathiraja D."/>
            <person name="Schultz-Johansen M."/>
            <person name="Choi I.-G."/>
            <person name="Stougaard P."/>
        </authorList>
    </citation>
    <scope>NUCLEOTIDE SEQUENCE [LARGE SCALE GENOMIC DNA]</scope>
    <source>
        <strain evidence="13 14">A3</strain>
    </source>
</reference>
<dbReference type="Gene3D" id="3.30.470.10">
    <property type="match status" value="1"/>
</dbReference>
<dbReference type="InterPro" id="IPR043131">
    <property type="entry name" value="BCAT-like_N"/>
</dbReference>
<evidence type="ECO:0000313" key="13">
    <source>
        <dbReference type="EMBL" id="TYK66792.1"/>
    </source>
</evidence>
<keyword evidence="14" id="KW-1185">Reference proteome</keyword>
<evidence type="ECO:0000256" key="4">
    <source>
        <dbReference type="ARBA" id="ARBA00022898"/>
    </source>
</evidence>
<dbReference type="RefSeq" id="WP_101343851.1">
    <property type="nucleotide sequence ID" value="NZ_PJAI02000002.1"/>
</dbReference>
<dbReference type="InterPro" id="IPR018300">
    <property type="entry name" value="Aminotrans_IV_CS"/>
</dbReference>
<dbReference type="InterPro" id="IPR017824">
    <property type="entry name" value="Aminodeoxychorismate_lyase_IV"/>
</dbReference>
<evidence type="ECO:0000256" key="3">
    <source>
        <dbReference type="ARBA" id="ARBA00011738"/>
    </source>
</evidence>